<sequence length="258" mass="29282">MSLVFSAIAPNSPLLIPSVGKDDLKYAKKTMEALEKLEENLYAARPQTIIVLSGHKKILNTSFAINLTPRYKSSFKNFGDFSESKEYFCDIGMCHHIREVMEGRIPVKLYSDEELDYEISVPLFHLTQNLKNFSIAPISFSALDNASHLNFGQHLKEIIFEDTKRIAAIASGDFSSRERKIDAGARLDMELIKNLKDKNSKKILRKNRDEIFGAEAENGYLSLLILLGIIEDTNYTPEILSYEFPFDVGLLVANFKLY</sequence>
<dbReference type="GO" id="GO:0016702">
    <property type="term" value="F:oxidoreductase activity, acting on single donors with incorporation of molecular oxygen, incorporation of two atoms of oxygen"/>
    <property type="evidence" value="ECO:0007669"/>
    <property type="project" value="UniProtKB-ARBA"/>
</dbReference>
<gene>
    <name evidence="2" type="ORF">A2Y83_04605</name>
</gene>
<dbReference type="Pfam" id="PF02900">
    <property type="entry name" value="LigB"/>
    <property type="match status" value="1"/>
</dbReference>
<dbReference type="AlphaFoldDB" id="A0A1F5S3E8"/>
<feature type="domain" description="Extradiol ring-cleavage dioxygenase class III enzyme subunit B" evidence="1">
    <location>
        <begin position="12"/>
        <end position="250"/>
    </location>
</feature>
<dbReference type="GO" id="GO:0008198">
    <property type="term" value="F:ferrous iron binding"/>
    <property type="evidence" value="ECO:0007669"/>
    <property type="project" value="InterPro"/>
</dbReference>
<dbReference type="InterPro" id="IPR004183">
    <property type="entry name" value="Xdiol_dOase_suB"/>
</dbReference>
<evidence type="ECO:0000313" key="3">
    <source>
        <dbReference type="Proteomes" id="UP000178323"/>
    </source>
</evidence>
<accession>A0A1F5S3E8</accession>
<reference evidence="2 3" key="1">
    <citation type="journal article" date="2016" name="Nat. Commun.">
        <title>Thousands of microbial genomes shed light on interconnected biogeochemical processes in an aquifer system.</title>
        <authorList>
            <person name="Anantharaman K."/>
            <person name="Brown C.T."/>
            <person name="Hug L.A."/>
            <person name="Sharon I."/>
            <person name="Castelle C.J."/>
            <person name="Probst A.J."/>
            <person name="Thomas B.C."/>
            <person name="Singh A."/>
            <person name="Wilkins M.J."/>
            <person name="Karaoz U."/>
            <person name="Brodie E.L."/>
            <person name="Williams K.H."/>
            <person name="Hubbard S.S."/>
            <person name="Banfield J.F."/>
        </authorList>
    </citation>
    <scope>NUCLEOTIDE SEQUENCE [LARGE SCALE GENOMIC DNA]</scope>
</reference>
<dbReference type="EMBL" id="MFFS01000069">
    <property type="protein sequence ID" value="OGF21166.1"/>
    <property type="molecule type" value="Genomic_DNA"/>
</dbReference>
<protein>
    <submittedName>
        <fullName evidence="2">AmmeMemoRadiSam system protein B</fullName>
    </submittedName>
</protein>
<dbReference type="NCBIfam" id="TIGR04336">
    <property type="entry name" value="AmmeMemoSam_B"/>
    <property type="match status" value="1"/>
</dbReference>
<name>A0A1F5S3E8_9BACT</name>
<dbReference type="Proteomes" id="UP000178323">
    <property type="component" value="Unassembled WGS sequence"/>
</dbReference>
<comment type="caution">
    <text evidence="2">The sequence shown here is derived from an EMBL/GenBank/DDBJ whole genome shotgun (WGS) entry which is preliminary data.</text>
</comment>
<dbReference type="STRING" id="1797985.A2Y83_04605"/>
<organism evidence="2 3">
    <name type="scientific">Candidatus Falkowbacteria bacterium RBG_13_39_14</name>
    <dbReference type="NCBI Taxonomy" id="1797985"/>
    <lineage>
        <taxon>Bacteria</taxon>
        <taxon>Candidatus Falkowiibacteriota</taxon>
    </lineage>
</organism>
<dbReference type="SUPFAM" id="SSF53213">
    <property type="entry name" value="LigB-like"/>
    <property type="match status" value="1"/>
</dbReference>
<proteinExistence type="predicted"/>
<dbReference type="Gene3D" id="3.40.830.10">
    <property type="entry name" value="LigB-like"/>
    <property type="match status" value="1"/>
</dbReference>
<evidence type="ECO:0000313" key="2">
    <source>
        <dbReference type="EMBL" id="OGF21166.1"/>
    </source>
</evidence>
<evidence type="ECO:0000259" key="1">
    <source>
        <dbReference type="Pfam" id="PF02900"/>
    </source>
</evidence>